<protein>
    <recommendedName>
        <fullName evidence="2">histidine kinase</fullName>
        <ecNumber evidence="2">2.7.13.3</ecNumber>
    </recommendedName>
</protein>
<keyword evidence="7" id="KW-0902">Two-component regulatory system</keyword>
<dbReference type="GO" id="GO:0005524">
    <property type="term" value="F:ATP binding"/>
    <property type="evidence" value="ECO:0007669"/>
    <property type="project" value="UniProtKB-KW"/>
</dbReference>
<evidence type="ECO:0000313" key="9">
    <source>
        <dbReference type="EMBL" id="KKM08522.1"/>
    </source>
</evidence>
<organism evidence="9">
    <name type="scientific">marine sediment metagenome</name>
    <dbReference type="NCBI Taxonomy" id="412755"/>
    <lineage>
        <taxon>unclassified sequences</taxon>
        <taxon>metagenomes</taxon>
        <taxon>ecological metagenomes</taxon>
    </lineage>
</organism>
<dbReference type="AlphaFoldDB" id="A0A0F9JS53"/>
<evidence type="ECO:0000256" key="2">
    <source>
        <dbReference type="ARBA" id="ARBA00012438"/>
    </source>
</evidence>
<dbReference type="Pfam" id="PF02518">
    <property type="entry name" value="HATPase_c"/>
    <property type="match status" value="1"/>
</dbReference>
<comment type="catalytic activity">
    <reaction evidence="1">
        <text>ATP + protein L-histidine = ADP + protein N-phospho-L-histidine.</text>
        <dbReference type="EC" id="2.7.13.3"/>
    </reaction>
</comment>
<reference evidence="9" key="1">
    <citation type="journal article" date="2015" name="Nature">
        <title>Complex archaea that bridge the gap between prokaryotes and eukaryotes.</title>
        <authorList>
            <person name="Spang A."/>
            <person name="Saw J.H."/>
            <person name="Jorgensen S.L."/>
            <person name="Zaremba-Niedzwiedzka K."/>
            <person name="Martijn J."/>
            <person name="Lind A.E."/>
            <person name="van Eijk R."/>
            <person name="Schleper C."/>
            <person name="Guy L."/>
            <person name="Ettema T.J."/>
        </authorList>
    </citation>
    <scope>NUCLEOTIDE SEQUENCE</scope>
</reference>
<dbReference type="GO" id="GO:0000156">
    <property type="term" value="F:phosphorelay response regulator activity"/>
    <property type="evidence" value="ECO:0007669"/>
    <property type="project" value="TreeGrafter"/>
</dbReference>
<dbReference type="PROSITE" id="PS50109">
    <property type="entry name" value="HIS_KIN"/>
    <property type="match status" value="1"/>
</dbReference>
<evidence type="ECO:0000256" key="7">
    <source>
        <dbReference type="ARBA" id="ARBA00023012"/>
    </source>
</evidence>
<evidence type="ECO:0000256" key="6">
    <source>
        <dbReference type="ARBA" id="ARBA00022840"/>
    </source>
</evidence>
<evidence type="ECO:0000256" key="3">
    <source>
        <dbReference type="ARBA" id="ARBA00022679"/>
    </source>
</evidence>
<dbReference type="InterPro" id="IPR050351">
    <property type="entry name" value="BphY/WalK/GraS-like"/>
</dbReference>
<accession>A0A0F9JS53</accession>
<dbReference type="SMART" id="SM00387">
    <property type="entry name" value="HATPase_c"/>
    <property type="match status" value="1"/>
</dbReference>
<comment type="caution">
    <text evidence="9">The sequence shown here is derived from an EMBL/GenBank/DDBJ whole genome shotgun (WGS) entry which is preliminary data.</text>
</comment>
<dbReference type="GO" id="GO:0004673">
    <property type="term" value="F:protein histidine kinase activity"/>
    <property type="evidence" value="ECO:0007669"/>
    <property type="project" value="UniProtKB-EC"/>
</dbReference>
<keyword evidence="6" id="KW-0067">ATP-binding</keyword>
<evidence type="ECO:0000256" key="4">
    <source>
        <dbReference type="ARBA" id="ARBA00022741"/>
    </source>
</evidence>
<dbReference type="InterPro" id="IPR004358">
    <property type="entry name" value="Sig_transdc_His_kin-like_C"/>
</dbReference>
<dbReference type="SUPFAM" id="SSF55874">
    <property type="entry name" value="ATPase domain of HSP90 chaperone/DNA topoisomerase II/histidine kinase"/>
    <property type="match status" value="1"/>
</dbReference>
<dbReference type="Gene3D" id="3.30.565.10">
    <property type="entry name" value="Histidine kinase-like ATPase, C-terminal domain"/>
    <property type="match status" value="1"/>
</dbReference>
<keyword evidence="3" id="KW-0808">Transferase</keyword>
<evidence type="ECO:0000256" key="5">
    <source>
        <dbReference type="ARBA" id="ARBA00022777"/>
    </source>
</evidence>
<dbReference type="CDD" id="cd00075">
    <property type="entry name" value="HATPase"/>
    <property type="match status" value="1"/>
</dbReference>
<dbReference type="EC" id="2.7.13.3" evidence="2"/>
<dbReference type="GO" id="GO:0007234">
    <property type="term" value="P:osmosensory signaling via phosphorelay pathway"/>
    <property type="evidence" value="ECO:0007669"/>
    <property type="project" value="TreeGrafter"/>
</dbReference>
<proteinExistence type="predicted"/>
<dbReference type="EMBL" id="LAZR01015551">
    <property type="protein sequence ID" value="KKM08522.1"/>
    <property type="molecule type" value="Genomic_DNA"/>
</dbReference>
<dbReference type="PANTHER" id="PTHR42878:SF7">
    <property type="entry name" value="SENSOR HISTIDINE KINASE GLRK"/>
    <property type="match status" value="1"/>
</dbReference>
<feature type="domain" description="Histidine kinase" evidence="8">
    <location>
        <begin position="1"/>
        <end position="192"/>
    </location>
</feature>
<keyword evidence="5" id="KW-0418">Kinase</keyword>
<dbReference type="InterPro" id="IPR003594">
    <property type="entry name" value="HATPase_dom"/>
</dbReference>
<gene>
    <name evidence="9" type="ORF">LCGC14_1723820</name>
</gene>
<dbReference type="InterPro" id="IPR005467">
    <property type="entry name" value="His_kinase_dom"/>
</dbReference>
<sequence>MNEYLEIINKNANRLVRTIRSMIDTAYFEKERLKMNMYLEDLAYLIRDCMKNNERLINLRNHAVDMDIQDVLITKFDKSYIYRVFESVLENAINNTPTGGKIQVHSKTQNNFIIISIEDNGVGLTKEEKDQIFQPFGKIERFGNGVDVIIEGSGLSLYLCEKIMELHDGKIWVESEGRNQGSIFYFSLPLASD</sequence>
<dbReference type="PRINTS" id="PR00344">
    <property type="entry name" value="BCTRLSENSOR"/>
</dbReference>
<evidence type="ECO:0000256" key="1">
    <source>
        <dbReference type="ARBA" id="ARBA00000085"/>
    </source>
</evidence>
<dbReference type="PANTHER" id="PTHR42878">
    <property type="entry name" value="TWO-COMPONENT HISTIDINE KINASE"/>
    <property type="match status" value="1"/>
</dbReference>
<keyword evidence="4" id="KW-0547">Nucleotide-binding</keyword>
<dbReference type="GO" id="GO:0030295">
    <property type="term" value="F:protein kinase activator activity"/>
    <property type="evidence" value="ECO:0007669"/>
    <property type="project" value="TreeGrafter"/>
</dbReference>
<dbReference type="InterPro" id="IPR036890">
    <property type="entry name" value="HATPase_C_sf"/>
</dbReference>
<evidence type="ECO:0000259" key="8">
    <source>
        <dbReference type="PROSITE" id="PS50109"/>
    </source>
</evidence>
<name>A0A0F9JS53_9ZZZZ</name>